<dbReference type="eggNOG" id="COG4822">
    <property type="taxonomic scope" value="Bacteria"/>
</dbReference>
<protein>
    <submittedName>
        <fullName evidence="3">Anaerobic cobalt chelatase</fullName>
    </submittedName>
</protein>
<proteinExistence type="predicted"/>
<dbReference type="InterPro" id="IPR010388">
    <property type="entry name" value="Anaerobic_Co-chelatase"/>
</dbReference>
<name>C6BZY3_MARSD</name>
<dbReference type="Gene3D" id="3.40.50.1400">
    <property type="match status" value="2"/>
</dbReference>
<dbReference type="SUPFAM" id="SSF53800">
    <property type="entry name" value="Chelatase"/>
    <property type="match status" value="1"/>
</dbReference>
<dbReference type="HOGENOM" id="CLU_036584_1_1_7"/>
<evidence type="ECO:0000313" key="4">
    <source>
        <dbReference type="Proteomes" id="UP000002601"/>
    </source>
</evidence>
<keyword evidence="2" id="KW-0479">Metal-binding</keyword>
<dbReference type="RefSeq" id="WP_015852670.1">
    <property type="nucleotide sequence ID" value="NC_012881.1"/>
</dbReference>
<dbReference type="Proteomes" id="UP000002601">
    <property type="component" value="Chromosome"/>
</dbReference>
<evidence type="ECO:0000256" key="2">
    <source>
        <dbReference type="PIRSR" id="PIRSR033579-3"/>
    </source>
</evidence>
<feature type="active site" description="Proton acceptor" evidence="1">
    <location>
        <position position="147"/>
    </location>
</feature>
<dbReference type="OrthoDB" id="9770331at2"/>
<dbReference type="Pfam" id="PF06180">
    <property type="entry name" value="CbiK"/>
    <property type="match status" value="1"/>
</dbReference>
<dbReference type="EMBL" id="CP001649">
    <property type="protein sequence ID" value="ACS80854.1"/>
    <property type="molecule type" value="Genomic_DNA"/>
</dbReference>
<sequence length="265" mass="29431">MKKAILFAAHGSKNRAASSAMGNILKMAKEAHPDIPVFSAFTSGHVLKKLREQGQKLPTVKQNLENLSAEGFTHVVVQSLHVIPGTEFTNISRLLDRIEKGEIKFEKALLGEPLLTNDQEIDEISDIILDLLEERNPQKEALILVAHGSKYSDSGNSLYDKFKEVLEAKDKNAYLGKLNSEGGIEKISDRIKDSGVKKAYLLPLLFGAGNHVKKDMAGEHKDSWMNIVASRGIETIPVAKGIGEFDVFAQRWMDKLEKAIRQLEE</sequence>
<feature type="binding site" evidence="2">
    <location>
        <position position="147"/>
    </location>
    <ligand>
        <name>Co(2+)</name>
        <dbReference type="ChEBI" id="CHEBI:48828"/>
    </ligand>
</feature>
<evidence type="ECO:0000256" key="1">
    <source>
        <dbReference type="PIRSR" id="PIRSR033579-1"/>
    </source>
</evidence>
<dbReference type="GO" id="GO:0046872">
    <property type="term" value="F:metal ion binding"/>
    <property type="evidence" value="ECO:0007669"/>
    <property type="project" value="UniProtKB-KW"/>
</dbReference>
<organism evidence="3 4">
    <name type="scientific">Maridesulfovibrio salexigens (strain ATCC 14822 / DSM 2638 / NCIMB 8403 / VKM B-1763)</name>
    <name type="common">Desulfovibrio salexigens</name>
    <dbReference type="NCBI Taxonomy" id="526222"/>
    <lineage>
        <taxon>Bacteria</taxon>
        <taxon>Pseudomonadati</taxon>
        <taxon>Thermodesulfobacteriota</taxon>
        <taxon>Desulfovibrionia</taxon>
        <taxon>Desulfovibrionales</taxon>
        <taxon>Desulfovibrionaceae</taxon>
        <taxon>Maridesulfovibrio</taxon>
    </lineage>
</organism>
<dbReference type="STRING" id="526222.Desal_2802"/>
<accession>C6BZY3</accession>
<dbReference type="AlphaFoldDB" id="C6BZY3"/>
<dbReference type="GO" id="GO:0019251">
    <property type="term" value="P:anaerobic cobalamin biosynthetic process"/>
    <property type="evidence" value="ECO:0007669"/>
    <property type="project" value="InterPro"/>
</dbReference>
<feature type="binding site" evidence="2">
    <location>
        <position position="211"/>
    </location>
    <ligand>
        <name>Co(2+)</name>
        <dbReference type="ChEBI" id="CHEBI:48828"/>
    </ligand>
</feature>
<keyword evidence="2" id="KW-0170">Cobalt</keyword>
<evidence type="ECO:0000313" key="3">
    <source>
        <dbReference type="EMBL" id="ACS80854.1"/>
    </source>
</evidence>
<reference evidence="3 4" key="1">
    <citation type="submission" date="2009-06" db="EMBL/GenBank/DDBJ databases">
        <title>Complete sequence of Desulfovibrio salexigens DSM 2638.</title>
        <authorList>
            <consortium name="US DOE Joint Genome Institute"/>
            <person name="Lucas S."/>
            <person name="Copeland A."/>
            <person name="Lapidus A."/>
            <person name="Glavina del Rio T."/>
            <person name="Tice H."/>
            <person name="Bruce D."/>
            <person name="Goodwin L."/>
            <person name="Pitluck S."/>
            <person name="Munk A.C."/>
            <person name="Brettin T."/>
            <person name="Detter J.C."/>
            <person name="Han C."/>
            <person name="Tapia R."/>
            <person name="Larimer F."/>
            <person name="Land M."/>
            <person name="Hauser L."/>
            <person name="Kyrpides N."/>
            <person name="Anderson I."/>
            <person name="Wall J.D."/>
            <person name="Arkin A.P."/>
            <person name="Dehal P."/>
            <person name="Chivian D."/>
            <person name="Giles B."/>
            <person name="Hazen T.C."/>
        </authorList>
    </citation>
    <scope>NUCLEOTIDE SEQUENCE [LARGE SCALE GENOMIC DNA]</scope>
    <source>
        <strain evidence="4">ATCC 14822 / DSM 2638 / NCIMB 8403 / VKM B-1763</strain>
    </source>
</reference>
<dbReference type="GO" id="GO:0016852">
    <property type="term" value="F:sirohydrochlorin cobaltochelatase activity"/>
    <property type="evidence" value="ECO:0007669"/>
    <property type="project" value="InterPro"/>
</dbReference>
<dbReference type="PIRSF" id="PIRSF033579">
    <property type="entry name" value="Anaer_Co_chel"/>
    <property type="match status" value="1"/>
</dbReference>
<keyword evidence="4" id="KW-1185">Reference proteome</keyword>
<gene>
    <name evidence="3" type="ordered locus">Desal_2802</name>
</gene>
<dbReference type="KEGG" id="dsa:Desal_2802"/>